<dbReference type="EMBL" id="KK107372">
    <property type="protein sequence ID" value="EZA51749.1"/>
    <property type="molecule type" value="Genomic_DNA"/>
</dbReference>
<name>A0A026W9Q0_OOCBI</name>
<feature type="region of interest" description="Disordered" evidence="1">
    <location>
        <begin position="1"/>
        <end position="139"/>
    </location>
</feature>
<protein>
    <submittedName>
        <fullName evidence="2">Synapse-associated protein of 47 kDa</fullName>
    </submittedName>
</protein>
<evidence type="ECO:0000256" key="1">
    <source>
        <dbReference type="SAM" id="MobiDB-lite"/>
    </source>
</evidence>
<feature type="compositionally biased region" description="Gly residues" evidence="1">
    <location>
        <begin position="67"/>
        <end position="82"/>
    </location>
</feature>
<proteinExistence type="predicted"/>
<accession>A0A026W9Q0</accession>
<dbReference type="OMA" id="PRKEHLV"/>
<feature type="compositionally biased region" description="Low complexity" evidence="1">
    <location>
        <begin position="114"/>
        <end position="126"/>
    </location>
</feature>
<evidence type="ECO:0000313" key="3">
    <source>
        <dbReference type="Proteomes" id="UP000053097"/>
    </source>
</evidence>
<reference evidence="2 3" key="1">
    <citation type="journal article" date="2014" name="Curr. Biol.">
        <title>The genome of the clonal raider ant Cerapachys biroi.</title>
        <authorList>
            <person name="Oxley P.R."/>
            <person name="Ji L."/>
            <person name="Fetter-Pruneda I."/>
            <person name="McKenzie S.K."/>
            <person name="Li C."/>
            <person name="Hu H."/>
            <person name="Zhang G."/>
            <person name="Kronauer D.J."/>
        </authorList>
    </citation>
    <scope>NUCLEOTIDE SEQUENCE [LARGE SCALE GENOMIC DNA]</scope>
</reference>
<gene>
    <name evidence="2" type="ORF">X777_09505</name>
</gene>
<organism evidence="2 3">
    <name type="scientific">Ooceraea biroi</name>
    <name type="common">Clonal raider ant</name>
    <name type="synonym">Cerapachys biroi</name>
    <dbReference type="NCBI Taxonomy" id="2015173"/>
    <lineage>
        <taxon>Eukaryota</taxon>
        <taxon>Metazoa</taxon>
        <taxon>Ecdysozoa</taxon>
        <taxon>Arthropoda</taxon>
        <taxon>Hexapoda</taxon>
        <taxon>Insecta</taxon>
        <taxon>Pterygota</taxon>
        <taxon>Neoptera</taxon>
        <taxon>Endopterygota</taxon>
        <taxon>Hymenoptera</taxon>
        <taxon>Apocrita</taxon>
        <taxon>Aculeata</taxon>
        <taxon>Formicoidea</taxon>
        <taxon>Formicidae</taxon>
        <taxon>Dorylinae</taxon>
        <taxon>Ooceraea</taxon>
    </lineage>
</organism>
<dbReference type="AlphaFoldDB" id="A0A026W9Q0"/>
<evidence type="ECO:0000313" key="2">
    <source>
        <dbReference type="EMBL" id="EZA51749.1"/>
    </source>
</evidence>
<feature type="compositionally biased region" description="Low complexity" evidence="1">
    <location>
        <begin position="94"/>
        <end position="103"/>
    </location>
</feature>
<dbReference type="Proteomes" id="UP000053097">
    <property type="component" value="Unassembled WGS sequence"/>
</dbReference>
<feature type="compositionally biased region" description="Polar residues" evidence="1">
    <location>
        <begin position="1"/>
        <end position="11"/>
    </location>
</feature>
<dbReference type="OrthoDB" id="47923at2759"/>
<keyword evidence="3" id="KW-1185">Reference proteome</keyword>
<sequence length="194" mass="19875">MFSGLTNQVSTWMGKKPENGSELPPEQKAASPEAETAADLEKKNNTSPKGNKLEMFAGVKSQMSGWLSGGIPGLSRGTGAGEGEAPPPTETEESQPPQESQTSVGEQVKDDDASSATGGADSGPASLEGTPTDDKNGQQAFGAVSTKALAGAKSLGGFLYSAVNKAGKTVVEASAKIKKTVEENVSFFIVILIL</sequence>